<dbReference type="EMBL" id="CADEAL010001001">
    <property type="protein sequence ID" value="CAB1427809.1"/>
    <property type="molecule type" value="Genomic_DNA"/>
</dbReference>
<protein>
    <submittedName>
        <fullName evidence="2">Uncharacterized protein</fullName>
    </submittedName>
</protein>
<proteinExistence type="predicted"/>
<evidence type="ECO:0000313" key="2">
    <source>
        <dbReference type="EMBL" id="CAB1427809.1"/>
    </source>
</evidence>
<comment type="caution">
    <text evidence="2">The sequence shown here is derived from an EMBL/GenBank/DDBJ whole genome shotgun (WGS) entry which is preliminary data.</text>
</comment>
<evidence type="ECO:0000313" key="3">
    <source>
        <dbReference type="Proteomes" id="UP001153269"/>
    </source>
</evidence>
<accession>A0A9N7U9R4</accession>
<sequence>MANSLRDSPLPLKTDLTGELAHYHRGHLIRLLSSTSLVLLQEQSPRCKVPKEHTADNHRLKNEHVFRDVNPAMVKAQGHQVQTDAGQQGAAVNRYAPSPLPSLRPPTPCSPLRGVGPLPALMVVDRSVMAEKGEKKRVAPGGGLYLSPPALLNRRSASAAPSPRVIQDTLSDTRPRRRSVEDTEVDGASRGPLGATRDLREPTFSDFWLTFMFDQ</sequence>
<dbReference type="AlphaFoldDB" id="A0A9N7U9R4"/>
<evidence type="ECO:0000256" key="1">
    <source>
        <dbReference type="SAM" id="MobiDB-lite"/>
    </source>
</evidence>
<reference evidence="2" key="1">
    <citation type="submission" date="2020-03" db="EMBL/GenBank/DDBJ databases">
        <authorList>
            <person name="Weist P."/>
        </authorList>
    </citation>
    <scope>NUCLEOTIDE SEQUENCE</scope>
</reference>
<organism evidence="2 3">
    <name type="scientific">Pleuronectes platessa</name>
    <name type="common">European plaice</name>
    <dbReference type="NCBI Taxonomy" id="8262"/>
    <lineage>
        <taxon>Eukaryota</taxon>
        <taxon>Metazoa</taxon>
        <taxon>Chordata</taxon>
        <taxon>Craniata</taxon>
        <taxon>Vertebrata</taxon>
        <taxon>Euteleostomi</taxon>
        <taxon>Actinopterygii</taxon>
        <taxon>Neopterygii</taxon>
        <taxon>Teleostei</taxon>
        <taxon>Neoteleostei</taxon>
        <taxon>Acanthomorphata</taxon>
        <taxon>Carangaria</taxon>
        <taxon>Pleuronectiformes</taxon>
        <taxon>Pleuronectoidei</taxon>
        <taxon>Pleuronectidae</taxon>
        <taxon>Pleuronectes</taxon>
    </lineage>
</organism>
<name>A0A9N7U9R4_PLEPL</name>
<feature type="compositionally biased region" description="Basic and acidic residues" evidence="1">
    <location>
        <begin position="171"/>
        <end position="181"/>
    </location>
</feature>
<gene>
    <name evidence="2" type="ORF">PLEPLA_LOCUS15754</name>
</gene>
<dbReference type="Proteomes" id="UP001153269">
    <property type="component" value="Unassembled WGS sequence"/>
</dbReference>
<keyword evidence="3" id="KW-1185">Reference proteome</keyword>
<feature type="region of interest" description="Disordered" evidence="1">
    <location>
        <begin position="155"/>
        <end position="197"/>
    </location>
</feature>